<keyword evidence="2" id="KW-0812">Transmembrane</keyword>
<keyword evidence="2" id="KW-1133">Transmembrane helix</keyword>
<reference evidence="4 5" key="1">
    <citation type="submission" date="2020-04" db="EMBL/GenBank/DDBJ databases">
        <authorList>
            <person name="De Canck E."/>
        </authorList>
    </citation>
    <scope>NUCLEOTIDE SEQUENCE [LARGE SCALE GENOMIC DNA]</scope>
    <source>
        <strain evidence="4 5">LMG 6000</strain>
    </source>
</reference>
<dbReference type="EMBL" id="CADILH010000001">
    <property type="protein sequence ID" value="CAB3929745.1"/>
    <property type="molecule type" value="Genomic_DNA"/>
</dbReference>
<dbReference type="Pfam" id="PF05226">
    <property type="entry name" value="CHASE2"/>
    <property type="match status" value="1"/>
</dbReference>
<evidence type="ECO:0000256" key="1">
    <source>
        <dbReference type="SAM" id="MobiDB-lite"/>
    </source>
</evidence>
<organism evidence="4 5">
    <name type="scientific">Achromobacter insolitus</name>
    <dbReference type="NCBI Taxonomy" id="217204"/>
    <lineage>
        <taxon>Bacteria</taxon>
        <taxon>Pseudomonadati</taxon>
        <taxon>Pseudomonadota</taxon>
        <taxon>Betaproteobacteria</taxon>
        <taxon>Burkholderiales</taxon>
        <taxon>Alcaligenaceae</taxon>
        <taxon>Achromobacter</taxon>
    </lineage>
</organism>
<name>A0A6S7EWK1_9BURK</name>
<accession>A0A6S7EWK1</accession>
<dbReference type="AlphaFoldDB" id="A0A6S7EWK1"/>
<feature type="transmembrane region" description="Helical" evidence="2">
    <location>
        <begin position="374"/>
        <end position="393"/>
    </location>
</feature>
<evidence type="ECO:0000313" key="5">
    <source>
        <dbReference type="Proteomes" id="UP000494183"/>
    </source>
</evidence>
<keyword evidence="5" id="KW-1185">Reference proteome</keyword>
<dbReference type="InterPro" id="IPR007890">
    <property type="entry name" value="CHASE2"/>
</dbReference>
<proteinExistence type="predicted"/>
<feature type="transmembrane region" description="Helical" evidence="2">
    <location>
        <begin position="493"/>
        <end position="514"/>
    </location>
</feature>
<feature type="domain" description="CHASE2" evidence="3">
    <location>
        <begin position="62"/>
        <end position="384"/>
    </location>
</feature>
<dbReference type="SMART" id="SM01080">
    <property type="entry name" value="CHASE2"/>
    <property type="match status" value="1"/>
</dbReference>
<evidence type="ECO:0000256" key="2">
    <source>
        <dbReference type="SAM" id="Phobius"/>
    </source>
</evidence>
<dbReference type="Proteomes" id="UP000494183">
    <property type="component" value="Unassembled WGS sequence"/>
</dbReference>
<evidence type="ECO:0000259" key="3">
    <source>
        <dbReference type="SMART" id="SM01080"/>
    </source>
</evidence>
<feature type="transmembrane region" description="Helical" evidence="2">
    <location>
        <begin position="462"/>
        <end position="487"/>
    </location>
</feature>
<feature type="region of interest" description="Disordered" evidence="1">
    <location>
        <begin position="530"/>
        <end position="551"/>
    </location>
</feature>
<gene>
    <name evidence="4" type="ORF">LMG6000_00798</name>
</gene>
<protein>
    <recommendedName>
        <fullName evidence="3">CHASE2 domain-containing protein</fullName>
    </recommendedName>
</protein>
<sequence>MGYYCGYSAPLSAKPARRLQSTIPRFVADANHSSEKVELSYGRSLIVAAIVAIVMLWATPRLTPSSDLLTYAAARLQARLVGGHYDIAHRNDTTVVLIDDDSLDQQKGAWPVPYRTHARWLRNIGLIHKPKAIFLDITFGRERDDPTLPELTAALCELRDADIPVFLAALPDIVGDLRLRSGLESPAGEAPCFTMVDVRYTPSKVDRLVWSYPLWTGEHARSAALAIAQDAAGVSIARTDEAMALTWGVDNLDQRRFSMECRQARGGYMEMLPSYLRSLLGDPDAAQPICPYTRALTLSELRAPDADSTRLADMLTGRYVMIGAALSGFNDTVLSPVHDSIPGVFMHAMALDNLLTYQNDYKRALEWEIWPPNVLWLLGIPVVMLAHFLHWLAQWLRGNTRWGGRLLSPPSEWRLFSDAPSLPLPPSADAEGGWKAKAARLSALLRDRAARLWLARWLGSKLCIAALLLLRKAAAIVLSSLIVLYIVLLAQRWLNVGTLPIVDLAIMALAAHWLGWTNRATAFLFGKSDAGPAPASPTPPRESPASRSQQE</sequence>
<evidence type="ECO:0000313" key="4">
    <source>
        <dbReference type="EMBL" id="CAB3929745.1"/>
    </source>
</evidence>
<keyword evidence="2" id="KW-0472">Membrane</keyword>